<gene>
    <name evidence="1" type="ordered locus">MAE_44290</name>
</gene>
<dbReference type="KEGG" id="mar:MAE_44290"/>
<sequence>MLGFWGFRVLAEIPHFPISPFPHFPISPFPHLPISPSPHLPISPIPPLPIAKGYGAGYSIGKMDILGVVRKS</sequence>
<dbReference type="EnsemblBacteria" id="BAG04251">
    <property type="protein sequence ID" value="BAG04251"/>
    <property type="gene ID" value="MAE_44290"/>
</dbReference>
<accession>B0JTE8</accession>
<dbReference type="EMBL" id="AP009552">
    <property type="protein sequence ID" value="BAG04251.1"/>
    <property type="molecule type" value="Genomic_DNA"/>
</dbReference>
<dbReference type="AlphaFoldDB" id="B0JTE8"/>
<evidence type="ECO:0000313" key="2">
    <source>
        <dbReference type="Proteomes" id="UP000001510"/>
    </source>
</evidence>
<evidence type="ECO:0000313" key="1">
    <source>
        <dbReference type="EMBL" id="BAG04251.1"/>
    </source>
</evidence>
<protein>
    <submittedName>
        <fullName evidence="1">Uncharacterized protein</fullName>
    </submittedName>
</protein>
<proteinExistence type="predicted"/>
<name>B0JTE8_MICAN</name>
<keyword evidence="2" id="KW-1185">Reference proteome</keyword>
<dbReference type="Proteomes" id="UP000001510">
    <property type="component" value="Chromosome"/>
</dbReference>
<reference evidence="1 2" key="1">
    <citation type="journal article" date="2007" name="DNA Res.">
        <title>Complete genomic structure of the bloom-forming toxic cyanobacterium Microcystis aeruginosa NIES-843.</title>
        <authorList>
            <person name="Kaneko T."/>
            <person name="Nakajima N."/>
            <person name="Okamoto S."/>
            <person name="Suzuki I."/>
            <person name="Tanabe Y."/>
            <person name="Tamaoki M."/>
            <person name="Nakamura Y."/>
            <person name="Kasai F."/>
            <person name="Watanabe A."/>
            <person name="Kawashima K."/>
            <person name="Kishida Y."/>
            <person name="Ono A."/>
            <person name="Shimizu Y."/>
            <person name="Takahashi C."/>
            <person name="Minami C."/>
            <person name="Fujishiro T."/>
            <person name="Kohara M."/>
            <person name="Katoh M."/>
            <person name="Nakazaki N."/>
            <person name="Nakayama S."/>
            <person name="Yamada M."/>
            <person name="Tabata S."/>
            <person name="Watanabe M.M."/>
        </authorList>
    </citation>
    <scope>NUCLEOTIDE SEQUENCE [LARGE SCALE GENOMIC DNA]</scope>
    <source>
        <strain evidence="2">NIES-843 / IAM M-247</strain>
    </source>
</reference>
<dbReference type="HOGENOM" id="CLU_2717857_0_0_3"/>
<dbReference type="PaxDb" id="449447-MAE_44290"/>
<organism evidence="1 2">
    <name type="scientific">Microcystis aeruginosa (strain NIES-843 / IAM M-2473)</name>
    <dbReference type="NCBI Taxonomy" id="449447"/>
    <lineage>
        <taxon>Bacteria</taxon>
        <taxon>Bacillati</taxon>
        <taxon>Cyanobacteriota</taxon>
        <taxon>Cyanophyceae</taxon>
        <taxon>Oscillatoriophycideae</taxon>
        <taxon>Chroococcales</taxon>
        <taxon>Microcystaceae</taxon>
        <taxon>Microcystis</taxon>
    </lineage>
</organism>
<dbReference type="STRING" id="449447.MAE_44290"/>